<feature type="region of interest" description="Disordered" evidence="1">
    <location>
        <begin position="196"/>
        <end position="220"/>
    </location>
</feature>
<reference evidence="3" key="1">
    <citation type="journal article" date="2020" name="Stud. Mycol.">
        <title>101 Dothideomycetes genomes: a test case for predicting lifestyles and emergence of pathogens.</title>
        <authorList>
            <person name="Haridas S."/>
            <person name="Albert R."/>
            <person name="Binder M."/>
            <person name="Bloem J."/>
            <person name="Labutti K."/>
            <person name="Salamov A."/>
            <person name="Andreopoulos B."/>
            <person name="Baker S."/>
            <person name="Barry K."/>
            <person name="Bills G."/>
            <person name="Bluhm B."/>
            <person name="Cannon C."/>
            <person name="Castanera R."/>
            <person name="Culley D."/>
            <person name="Daum C."/>
            <person name="Ezra D."/>
            <person name="Gonzalez J."/>
            <person name="Henrissat B."/>
            <person name="Kuo A."/>
            <person name="Liang C."/>
            <person name="Lipzen A."/>
            <person name="Lutzoni F."/>
            <person name="Magnuson J."/>
            <person name="Mondo S."/>
            <person name="Nolan M."/>
            <person name="Ohm R."/>
            <person name="Pangilinan J."/>
            <person name="Park H.-J."/>
            <person name="Ramirez L."/>
            <person name="Alfaro M."/>
            <person name="Sun H."/>
            <person name="Tritt A."/>
            <person name="Yoshinaga Y."/>
            <person name="Zwiers L.-H."/>
            <person name="Turgeon B."/>
            <person name="Goodwin S."/>
            <person name="Spatafora J."/>
            <person name="Crous P."/>
            <person name="Grigoriev I."/>
        </authorList>
    </citation>
    <scope>NUCLEOTIDE SEQUENCE</scope>
    <source>
        <strain evidence="3">CBS 113818</strain>
    </source>
</reference>
<protein>
    <submittedName>
        <fullName evidence="3">Uncharacterized protein</fullName>
    </submittedName>
</protein>
<organism evidence="3 4">
    <name type="scientific">Ophiobolus disseminans</name>
    <dbReference type="NCBI Taxonomy" id="1469910"/>
    <lineage>
        <taxon>Eukaryota</taxon>
        <taxon>Fungi</taxon>
        <taxon>Dikarya</taxon>
        <taxon>Ascomycota</taxon>
        <taxon>Pezizomycotina</taxon>
        <taxon>Dothideomycetes</taxon>
        <taxon>Pleosporomycetidae</taxon>
        <taxon>Pleosporales</taxon>
        <taxon>Pleosporineae</taxon>
        <taxon>Phaeosphaeriaceae</taxon>
        <taxon>Ophiobolus</taxon>
    </lineage>
</organism>
<sequence>MPNDLFDKKFRKRWIWGSLLLICTGIAIAIFALSLRLYTTWYRTHRPLHRANDMSFHTSLFISSCAPLCTTLGFLAGTLHYKRKRAKFGKYDVRMRRQGRGYWIDPTDAEDKSKELEAKKLNEHLKGGAGPLREEVVVKTWHAHRKTMLNPMNWGFGHHYGRGDEEFLPTHLNAPASGPGHMSILNPYGWYHNKPSAPSKPPAVQRSDSLRTCDNDETTKKGVQSIWLKDKLRESARNGYEGREKRRENWEEDVGKELDAVGGSAWWWEKGKGGGKK</sequence>
<dbReference type="EMBL" id="MU006245">
    <property type="protein sequence ID" value="KAF2819274.1"/>
    <property type="molecule type" value="Genomic_DNA"/>
</dbReference>
<dbReference type="AlphaFoldDB" id="A0A6A6ZG36"/>
<accession>A0A6A6ZG36</accession>
<evidence type="ECO:0000256" key="2">
    <source>
        <dbReference type="SAM" id="Phobius"/>
    </source>
</evidence>
<keyword evidence="2" id="KW-0472">Membrane</keyword>
<dbReference type="Proteomes" id="UP000799424">
    <property type="component" value="Unassembled WGS sequence"/>
</dbReference>
<gene>
    <name evidence="3" type="ORF">CC86DRAFT_362691</name>
</gene>
<proteinExistence type="predicted"/>
<evidence type="ECO:0000313" key="4">
    <source>
        <dbReference type="Proteomes" id="UP000799424"/>
    </source>
</evidence>
<name>A0A6A6ZG36_9PLEO</name>
<keyword evidence="2" id="KW-0812">Transmembrane</keyword>
<evidence type="ECO:0000313" key="3">
    <source>
        <dbReference type="EMBL" id="KAF2819274.1"/>
    </source>
</evidence>
<keyword evidence="4" id="KW-1185">Reference proteome</keyword>
<evidence type="ECO:0000256" key="1">
    <source>
        <dbReference type="SAM" id="MobiDB-lite"/>
    </source>
</evidence>
<keyword evidence="2" id="KW-1133">Transmembrane helix</keyword>
<dbReference type="OrthoDB" id="3692492at2759"/>
<feature type="transmembrane region" description="Helical" evidence="2">
    <location>
        <begin position="58"/>
        <end position="81"/>
    </location>
</feature>
<feature type="transmembrane region" description="Helical" evidence="2">
    <location>
        <begin position="14"/>
        <end position="38"/>
    </location>
</feature>
<feature type="compositionally biased region" description="Basic and acidic residues" evidence="1">
    <location>
        <begin position="208"/>
        <end position="220"/>
    </location>
</feature>